<sequence length="73" mass="7821">KVLILSDCLSAINSLEMKQGDLVSEEIIGCKNALNSSACSITIGWIRGHDDNTGNEFAESLAKDRARRGTPVS</sequence>
<proteinExistence type="predicted"/>
<dbReference type="InterPro" id="IPR012337">
    <property type="entry name" value="RNaseH-like_sf"/>
</dbReference>
<gene>
    <name evidence="1" type="ORF">FKW44_015752</name>
</gene>
<name>A0A7T8JZX0_CALRO</name>
<evidence type="ECO:0000313" key="2">
    <source>
        <dbReference type="Proteomes" id="UP000595437"/>
    </source>
</evidence>
<feature type="non-terminal residue" evidence="1">
    <location>
        <position position="73"/>
    </location>
</feature>
<dbReference type="InterPro" id="IPR036397">
    <property type="entry name" value="RNaseH_sf"/>
</dbReference>
<feature type="non-terminal residue" evidence="1">
    <location>
        <position position="1"/>
    </location>
</feature>
<accession>A0A7T8JZX0</accession>
<dbReference type="Gene3D" id="3.30.420.10">
    <property type="entry name" value="Ribonuclease H-like superfamily/Ribonuclease H"/>
    <property type="match status" value="1"/>
</dbReference>
<organism evidence="1 2">
    <name type="scientific">Caligus rogercresseyi</name>
    <name type="common">Sea louse</name>
    <dbReference type="NCBI Taxonomy" id="217165"/>
    <lineage>
        <taxon>Eukaryota</taxon>
        <taxon>Metazoa</taxon>
        <taxon>Ecdysozoa</taxon>
        <taxon>Arthropoda</taxon>
        <taxon>Crustacea</taxon>
        <taxon>Multicrustacea</taxon>
        <taxon>Hexanauplia</taxon>
        <taxon>Copepoda</taxon>
        <taxon>Siphonostomatoida</taxon>
        <taxon>Caligidae</taxon>
        <taxon>Caligus</taxon>
    </lineage>
</organism>
<keyword evidence="2" id="KW-1185">Reference proteome</keyword>
<dbReference type="EMBL" id="CP045899">
    <property type="protein sequence ID" value="QQP41397.1"/>
    <property type="molecule type" value="Genomic_DNA"/>
</dbReference>
<dbReference type="Proteomes" id="UP000595437">
    <property type="component" value="Chromosome 10"/>
</dbReference>
<dbReference type="OrthoDB" id="407198at2759"/>
<evidence type="ECO:0000313" key="1">
    <source>
        <dbReference type="EMBL" id="QQP41397.1"/>
    </source>
</evidence>
<reference evidence="2" key="1">
    <citation type="submission" date="2021-01" db="EMBL/GenBank/DDBJ databases">
        <title>Caligus Genome Assembly.</title>
        <authorList>
            <person name="Gallardo-Escarate C."/>
        </authorList>
    </citation>
    <scope>NUCLEOTIDE SEQUENCE [LARGE SCALE GENOMIC DNA]</scope>
</reference>
<dbReference type="AlphaFoldDB" id="A0A7T8JZX0"/>
<protein>
    <recommendedName>
        <fullName evidence="3">RNase H type-1 domain-containing protein</fullName>
    </recommendedName>
</protein>
<dbReference type="GO" id="GO:0003676">
    <property type="term" value="F:nucleic acid binding"/>
    <property type="evidence" value="ECO:0007669"/>
    <property type="project" value="InterPro"/>
</dbReference>
<dbReference type="SUPFAM" id="SSF53098">
    <property type="entry name" value="Ribonuclease H-like"/>
    <property type="match status" value="1"/>
</dbReference>
<evidence type="ECO:0008006" key="3">
    <source>
        <dbReference type="Google" id="ProtNLM"/>
    </source>
</evidence>